<keyword evidence="2" id="KW-0238">DNA-binding</keyword>
<evidence type="ECO:0000259" key="4">
    <source>
        <dbReference type="PROSITE" id="PS01124"/>
    </source>
</evidence>
<dbReference type="SUPFAM" id="SSF51182">
    <property type="entry name" value="RmlC-like cupins"/>
    <property type="match status" value="1"/>
</dbReference>
<reference evidence="5 6" key="1">
    <citation type="submission" date="2020-07" db="EMBL/GenBank/DDBJ databases">
        <title>Description of Limosilactobacillus balticus sp. nov., Limosilactobacillus agrestis sp. nov., Limosilactobacillus albertensis sp. nov., Limosilactobacillus rudii sp. nov., Limosilactobacillus fastidiosus sp. nov., five novel Limosilactobacillus species isolated from the vertebrate gastrointestinal tract, and proposal of 6 subspecies of Limosilactobacillus reuteri adapted to the gastrointestinal tract of specific vertebrate hosts.</title>
        <authorList>
            <person name="Li F."/>
            <person name="Cheng C."/>
            <person name="Zheng J."/>
            <person name="Quevedo R.M."/>
            <person name="Li J."/>
            <person name="Roos S."/>
            <person name="Gaenzle M.G."/>
            <person name="Walter J."/>
        </authorList>
    </citation>
    <scope>NUCLEOTIDE SEQUENCE [LARGE SCALE GENOMIC DNA]</scope>
    <source>
        <strain evidence="5 6">Lr3000</strain>
    </source>
</reference>
<evidence type="ECO:0000313" key="6">
    <source>
        <dbReference type="Proteomes" id="UP000547628"/>
    </source>
</evidence>
<sequence>MIMNKYINSKNINAQSDFPYLVLDVINHHANPINPGFNVMHWHSDLQFIYVLKGTVQIKTLEKTEGLSAGNGAFINQNVVHQVNHQNNSHYRSFIFPAYFLEFYFGGPTQRLVEDLTLNSNLELIKFEPTGKWSAISKRLNNLSQLFENERQQRLYPYEVLTTLVNIFLELQKRVSLPQQQQDSNAKIRITAMLNYIQENYPQRITLAELAKSANISKAECNRCFHSILQTSPYKYLLEYRLSKAAELLKKTELPISVIANQVGFGQASQFGKYFKAKTNLTPFQFRKE</sequence>
<dbReference type="SMART" id="SM00342">
    <property type="entry name" value="HTH_ARAC"/>
    <property type="match status" value="1"/>
</dbReference>
<dbReference type="Gene3D" id="2.60.120.10">
    <property type="entry name" value="Jelly Rolls"/>
    <property type="match status" value="1"/>
</dbReference>
<dbReference type="InterPro" id="IPR018060">
    <property type="entry name" value="HTH_AraC"/>
</dbReference>
<accession>A0A839H0W7</accession>
<comment type="caution">
    <text evidence="5">The sequence shown here is derived from an EMBL/GenBank/DDBJ whole genome shotgun (WGS) entry which is preliminary data.</text>
</comment>
<dbReference type="Proteomes" id="UP000547628">
    <property type="component" value="Unassembled WGS sequence"/>
</dbReference>
<gene>
    <name evidence="5" type="ORF">H5S41_09215</name>
</gene>
<dbReference type="AlphaFoldDB" id="A0A839H0W7"/>
<dbReference type="CDD" id="cd02208">
    <property type="entry name" value="cupin_RmlC-like"/>
    <property type="match status" value="1"/>
</dbReference>
<dbReference type="GO" id="GO:0043565">
    <property type="term" value="F:sequence-specific DNA binding"/>
    <property type="evidence" value="ECO:0007669"/>
    <property type="project" value="InterPro"/>
</dbReference>
<dbReference type="InterPro" id="IPR011051">
    <property type="entry name" value="RmlC_Cupin_sf"/>
</dbReference>
<dbReference type="SUPFAM" id="SSF46689">
    <property type="entry name" value="Homeodomain-like"/>
    <property type="match status" value="1"/>
</dbReference>
<dbReference type="GO" id="GO:0003700">
    <property type="term" value="F:DNA-binding transcription factor activity"/>
    <property type="evidence" value="ECO:0007669"/>
    <property type="project" value="InterPro"/>
</dbReference>
<dbReference type="PROSITE" id="PS01124">
    <property type="entry name" value="HTH_ARAC_FAMILY_2"/>
    <property type="match status" value="1"/>
</dbReference>
<dbReference type="EMBL" id="JACIVD010000069">
    <property type="protein sequence ID" value="MBB1124133.1"/>
    <property type="molecule type" value="Genomic_DNA"/>
</dbReference>
<keyword evidence="1" id="KW-0805">Transcription regulation</keyword>
<keyword evidence="3" id="KW-0804">Transcription</keyword>
<organism evidence="5 6">
    <name type="scientific">Limosilactobacillus albertensis</name>
    <dbReference type="NCBI Taxonomy" id="2759752"/>
    <lineage>
        <taxon>Bacteria</taxon>
        <taxon>Bacillati</taxon>
        <taxon>Bacillota</taxon>
        <taxon>Bacilli</taxon>
        <taxon>Lactobacillales</taxon>
        <taxon>Lactobacillaceae</taxon>
        <taxon>Limosilactobacillus</taxon>
    </lineage>
</organism>
<dbReference type="Pfam" id="PF02311">
    <property type="entry name" value="AraC_binding"/>
    <property type="match status" value="1"/>
</dbReference>
<dbReference type="PANTHER" id="PTHR43280:SF28">
    <property type="entry name" value="HTH-TYPE TRANSCRIPTIONAL ACTIVATOR RHAS"/>
    <property type="match status" value="1"/>
</dbReference>
<proteinExistence type="predicted"/>
<protein>
    <submittedName>
        <fullName evidence="5">Helix-turn-helix transcriptional regulator</fullName>
    </submittedName>
</protein>
<dbReference type="InterPro" id="IPR003313">
    <property type="entry name" value="AraC-bd"/>
</dbReference>
<name>A0A839H0W7_9LACO</name>
<evidence type="ECO:0000256" key="3">
    <source>
        <dbReference type="ARBA" id="ARBA00023163"/>
    </source>
</evidence>
<evidence type="ECO:0000256" key="2">
    <source>
        <dbReference type="ARBA" id="ARBA00023125"/>
    </source>
</evidence>
<dbReference type="PANTHER" id="PTHR43280">
    <property type="entry name" value="ARAC-FAMILY TRANSCRIPTIONAL REGULATOR"/>
    <property type="match status" value="1"/>
</dbReference>
<dbReference type="Pfam" id="PF12833">
    <property type="entry name" value="HTH_18"/>
    <property type="match status" value="1"/>
</dbReference>
<dbReference type="PROSITE" id="PS00041">
    <property type="entry name" value="HTH_ARAC_FAMILY_1"/>
    <property type="match status" value="1"/>
</dbReference>
<dbReference type="InterPro" id="IPR009057">
    <property type="entry name" value="Homeodomain-like_sf"/>
</dbReference>
<dbReference type="InterPro" id="IPR014710">
    <property type="entry name" value="RmlC-like_jellyroll"/>
</dbReference>
<evidence type="ECO:0000313" key="5">
    <source>
        <dbReference type="EMBL" id="MBB1124133.1"/>
    </source>
</evidence>
<dbReference type="InterPro" id="IPR018062">
    <property type="entry name" value="HTH_AraC-typ_CS"/>
</dbReference>
<dbReference type="Gene3D" id="1.10.10.60">
    <property type="entry name" value="Homeodomain-like"/>
    <property type="match status" value="2"/>
</dbReference>
<evidence type="ECO:0000256" key="1">
    <source>
        <dbReference type="ARBA" id="ARBA00023015"/>
    </source>
</evidence>
<feature type="domain" description="HTH araC/xylS-type" evidence="4">
    <location>
        <begin position="191"/>
        <end position="289"/>
    </location>
</feature>